<organism evidence="2 3">
    <name type="scientific">Exophiala bonariae</name>
    <dbReference type="NCBI Taxonomy" id="1690606"/>
    <lineage>
        <taxon>Eukaryota</taxon>
        <taxon>Fungi</taxon>
        <taxon>Dikarya</taxon>
        <taxon>Ascomycota</taxon>
        <taxon>Pezizomycotina</taxon>
        <taxon>Eurotiomycetes</taxon>
        <taxon>Chaetothyriomycetidae</taxon>
        <taxon>Chaetothyriales</taxon>
        <taxon>Herpotrichiellaceae</taxon>
        <taxon>Exophiala</taxon>
    </lineage>
</organism>
<comment type="caution">
    <text evidence="2">The sequence shown here is derived from an EMBL/GenBank/DDBJ whole genome shotgun (WGS) entry which is preliminary data.</text>
</comment>
<sequence length="303" mass="33898">MSLTPAMAPHLLSQQDPINNPNIIPFDTIPDRSSMTSMSSKRPKLSLKTSDLASTYVNSTTGRTDVNVHATTTPTNLNTFTNTFDLTYRPSPISTIPSPGPTLSRRPTNLNTQSSPYILNLPFGVYPILKNSPLSQSIRRPSLATASASPRIAGRRIFFPAPKKVSFKPILEEEIVTTEYVTRHADLTSSDEDTTTSDSDSSHQTSDDRKDDTNRRIIRVDESSRGRNKRKTMTAFESSPREDRGRSDRSRSTSERRTKRKKRRWEWTITETATPSEATGSPETKANHPNARDEERDGEVDDS</sequence>
<protein>
    <submittedName>
        <fullName evidence="2">Uncharacterized protein</fullName>
    </submittedName>
</protein>
<evidence type="ECO:0000256" key="1">
    <source>
        <dbReference type="SAM" id="MobiDB-lite"/>
    </source>
</evidence>
<dbReference type="AlphaFoldDB" id="A0AAV9MSS8"/>
<feature type="region of interest" description="Disordered" evidence="1">
    <location>
        <begin position="1"/>
        <end position="46"/>
    </location>
</feature>
<feature type="compositionally biased region" description="Polar residues" evidence="1">
    <location>
        <begin position="31"/>
        <end position="40"/>
    </location>
</feature>
<reference evidence="2 3" key="1">
    <citation type="submission" date="2023-08" db="EMBL/GenBank/DDBJ databases">
        <title>Black Yeasts Isolated from many extreme environments.</title>
        <authorList>
            <person name="Coleine C."/>
            <person name="Stajich J.E."/>
            <person name="Selbmann L."/>
        </authorList>
    </citation>
    <scope>NUCLEOTIDE SEQUENCE [LARGE SCALE GENOMIC DNA]</scope>
    <source>
        <strain evidence="2 3">CCFEE 5792</strain>
    </source>
</reference>
<dbReference type="RefSeq" id="XP_064700175.1">
    <property type="nucleotide sequence ID" value="XM_064854259.1"/>
</dbReference>
<name>A0AAV9MSS8_9EURO</name>
<evidence type="ECO:0000313" key="3">
    <source>
        <dbReference type="Proteomes" id="UP001358417"/>
    </source>
</evidence>
<gene>
    <name evidence="2" type="ORF">LTR84_010725</name>
</gene>
<accession>A0AAV9MSS8</accession>
<feature type="compositionally biased region" description="Basic and acidic residues" evidence="1">
    <location>
        <begin position="239"/>
        <end position="256"/>
    </location>
</feature>
<dbReference type="Proteomes" id="UP001358417">
    <property type="component" value="Unassembled WGS sequence"/>
</dbReference>
<dbReference type="GeneID" id="89978880"/>
<feature type="compositionally biased region" description="Polar residues" evidence="1">
    <location>
        <begin position="269"/>
        <end position="284"/>
    </location>
</feature>
<keyword evidence="3" id="KW-1185">Reference proteome</keyword>
<feature type="compositionally biased region" description="Basic and acidic residues" evidence="1">
    <location>
        <begin position="205"/>
        <end position="225"/>
    </location>
</feature>
<feature type="compositionally biased region" description="Polar residues" evidence="1">
    <location>
        <begin position="12"/>
        <end position="22"/>
    </location>
</feature>
<proteinExistence type="predicted"/>
<dbReference type="EMBL" id="JAVRRD010000048">
    <property type="protein sequence ID" value="KAK5044514.1"/>
    <property type="molecule type" value="Genomic_DNA"/>
</dbReference>
<evidence type="ECO:0000313" key="2">
    <source>
        <dbReference type="EMBL" id="KAK5044514.1"/>
    </source>
</evidence>
<feature type="region of interest" description="Disordered" evidence="1">
    <location>
        <begin position="187"/>
        <end position="303"/>
    </location>
</feature>